<dbReference type="PROSITE" id="PS51257">
    <property type="entry name" value="PROKAR_LIPOPROTEIN"/>
    <property type="match status" value="1"/>
</dbReference>
<sequence length="446" mass="48959">MVKSRTIFRRGAALLLVSVLVIGSFSACGKSEKTQSGAIAGNSSKAEDETQKIRIAWWGNQVRNDTTLAALDAYTKEHPNVTFETEFSDWSGYWDKMATQAASDNLPDIIQQDYAYVAQYQEKEQLANLDSYVSSGALKVADVNDSVLEAGKMNGSLYAVVAGVNAVSSVYNADMLKKAGLTISEHPTYSEIKELAKKIKEKLGVSTDMPASEWAVQMMARDKGEVLFDSKNGKLGISKETALQYFKDIDEEINSDWGLTIDVLQEASTAGVEGSPMATGKSWITFPGSNQISAIRSANKDKIDIAMYPKTDDAAKESMYLRPSMFWCVTEASKNKETAVDVINYFTNSETAQDNLKAERGVPISSKMAKYMEPSLDEVQKQQFDYIAKVTKVATPIDPPYPAGSNEVITLLGDLTDSVRYRESTPEDAAARFMKEANEILAKKGQ</sequence>
<dbReference type="Proteomes" id="UP000184386">
    <property type="component" value="Unassembled WGS sequence"/>
</dbReference>
<evidence type="ECO:0000313" key="3">
    <source>
        <dbReference type="Proteomes" id="UP000184386"/>
    </source>
</evidence>
<keyword evidence="2" id="KW-0813">Transport</keyword>
<dbReference type="Gene3D" id="3.40.190.10">
    <property type="entry name" value="Periplasmic binding protein-like II"/>
    <property type="match status" value="2"/>
</dbReference>
<dbReference type="SUPFAM" id="SSF53850">
    <property type="entry name" value="Periplasmic binding protein-like II"/>
    <property type="match status" value="1"/>
</dbReference>
<dbReference type="InterPro" id="IPR050490">
    <property type="entry name" value="Bact_solute-bd_prot1"/>
</dbReference>
<keyword evidence="2" id="KW-0762">Sugar transport</keyword>
<keyword evidence="3" id="KW-1185">Reference proteome</keyword>
<keyword evidence="1" id="KW-0732">Signal</keyword>
<evidence type="ECO:0000313" key="2">
    <source>
        <dbReference type="EMBL" id="SHK30121.1"/>
    </source>
</evidence>
<dbReference type="InterPro" id="IPR006059">
    <property type="entry name" value="SBP"/>
</dbReference>
<feature type="signal peptide" evidence="1">
    <location>
        <begin position="1"/>
        <end position="29"/>
    </location>
</feature>
<feature type="chain" id="PRO_5011980004" evidence="1">
    <location>
        <begin position="30"/>
        <end position="446"/>
    </location>
</feature>
<name>A0A1M6RCD6_9FIRM</name>
<dbReference type="EMBL" id="FRAC01000010">
    <property type="protein sequence ID" value="SHK30121.1"/>
    <property type="molecule type" value="Genomic_DNA"/>
</dbReference>
<reference evidence="2 3" key="1">
    <citation type="submission" date="2016-11" db="EMBL/GenBank/DDBJ databases">
        <authorList>
            <person name="Jaros S."/>
            <person name="Januszkiewicz K."/>
            <person name="Wedrychowicz H."/>
        </authorList>
    </citation>
    <scope>NUCLEOTIDE SEQUENCE [LARGE SCALE GENOMIC DNA]</scope>
    <source>
        <strain evidence="2 3">DSM 15929</strain>
    </source>
</reference>
<organism evidence="2 3">
    <name type="scientific">Anaerocolumna jejuensis DSM 15929</name>
    <dbReference type="NCBI Taxonomy" id="1121322"/>
    <lineage>
        <taxon>Bacteria</taxon>
        <taxon>Bacillati</taxon>
        <taxon>Bacillota</taxon>
        <taxon>Clostridia</taxon>
        <taxon>Lachnospirales</taxon>
        <taxon>Lachnospiraceae</taxon>
        <taxon>Anaerocolumna</taxon>
    </lineage>
</organism>
<dbReference type="OrthoDB" id="9764112at2"/>
<gene>
    <name evidence="2" type="ORF">SAMN02745136_02227</name>
</gene>
<dbReference type="AlphaFoldDB" id="A0A1M6RCD6"/>
<dbReference type="Pfam" id="PF13416">
    <property type="entry name" value="SBP_bac_8"/>
    <property type="match status" value="1"/>
</dbReference>
<evidence type="ECO:0000256" key="1">
    <source>
        <dbReference type="SAM" id="SignalP"/>
    </source>
</evidence>
<accession>A0A1M6RCD6</accession>
<protein>
    <submittedName>
        <fullName evidence="2">Multiple sugar transport system substrate-binding protein</fullName>
    </submittedName>
</protein>
<proteinExistence type="predicted"/>
<dbReference type="PANTHER" id="PTHR43649">
    <property type="entry name" value="ARABINOSE-BINDING PROTEIN-RELATED"/>
    <property type="match status" value="1"/>
</dbReference>
<dbReference type="RefSeq" id="WP_073275767.1">
    <property type="nucleotide sequence ID" value="NZ_FRAC01000010.1"/>
</dbReference>
<dbReference type="PANTHER" id="PTHR43649:SF11">
    <property type="entry name" value="ABC TRANSPORTER SUBSTRATE-BINDING PROTEIN YESO-RELATED"/>
    <property type="match status" value="1"/>
</dbReference>
<dbReference type="STRING" id="1121322.SAMN02745136_02227"/>